<dbReference type="RefSeq" id="WP_104709866.1">
    <property type="nucleotide sequence ID" value="NZ_PTRA01000001.1"/>
</dbReference>
<evidence type="ECO:0000256" key="1">
    <source>
        <dbReference type="SAM" id="SignalP"/>
    </source>
</evidence>
<protein>
    <submittedName>
        <fullName evidence="2">DUF1573 domain-containing protein</fullName>
    </submittedName>
</protein>
<dbReference type="Proteomes" id="UP000239590">
    <property type="component" value="Unassembled WGS sequence"/>
</dbReference>
<dbReference type="PANTHER" id="PTHR37833">
    <property type="entry name" value="LIPOPROTEIN-RELATED"/>
    <property type="match status" value="1"/>
</dbReference>
<feature type="signal peptide" evidence="1">
    <location>
        <begin position="1"/>
        <end position="20"/>
    </location>
</feature>
<keyword evidence="3" id="KW-1185">Reference proteome</keyword>
<dbReference type="InterPro" id="IPR011467">
    <property type="entry name" value="DUF1573"/>
</dbReference>
<reference evidence="3" key="1">
    <citation type="submission" date="2018-02" db="EMBL/GenBank/DDBJ databases">
        <title>Genome sequencing of Solimonas sp. HR-BB.</title>
        <authorList>
            <person name="Lee Y."/>
            <person name="Jeon C.O."/>
        </authorList>
    </citation>
    <scope>NUCLEOTIDE SEQUENCE [LARGE SCALE GENOMIC DNA]</scope>
    <source>
        <strain evidence="3">HR-U</strain>
    </source>
</reference>
<dbReference type="PANTHER" id="PTHR37833:SF1">
    <property type="entry name" value="SIGNAL PEPTIDE PROTEIN"/>
    <property type="match status" value="1"/>
</dbReference>
<dbReference type="AlphaFoldDB" id="A0A2S7ILT0"/>
<dbReference type="EMBL" id="PTRA01000001">
    <property type="protein sequence ID" value="PQA58672.1"/>
    <property type="molecule type" value="Genomic_DNA"/>
</dbReference>
<evidence type="ECO:0000313" key="2">
    <source>
        <dbReference type="EMBL" id="PQA58672.1"/>
    </source>
</evidence>
<keyword evidence="1" id="KW-0732">Signal</keyword>
<sequence length="130" mass="13765">MKKQLFFLLAFFLISAGAFAQGKIKVDSETKDFGKIAQGTPVTHEFTVTNTGKAPVVISNVTASCGCTTPKWSQAPILPGKTSKVSATYNAASVGPFNKQITVYSNAENSTVTMFLKGEVQQKAAAKGVK</sequence>
<dbReference type="Gene3D" id="2.60.40.10">
    <property type="entry name" value="Immunoglobulins"/>
    <property type="match status" value="1"/>
</dbReference>
<organism evidence="2 3">
    <name type="scientific">Siphonobacter curvatus</name>
    <dbReference type="NCBI Taxonomy" id="2094562"/>
    <lineage>
        <taxon>Bacteria</taxon>
        <taxon>Pseudomonadati</taxon>
        <taxon>Bacteroidota</taxon>
        <taxon>Cytophagia</taxon>
        <taxon>Cytophagales</taxon>
        <taxon>Cytophagaceae</taxon>
        <taxon>Siphonobacter</taxon>
    </lineage>
</organism>
<proteinExistence type="predicted"/>
<dbReference type="OrthoDB" id="826619at2"/>
<feature type="chain" id="PRO_5015771334" evidence="1">
    <location>
        <begin position="21"/>
        <end position="130"/>
    </location>
</feature>
<evidence type="ECO:0000313" key="3">
    <source>
        <dbReference type="Proteomes" id="UP000239590"/>
    </source>
</evidence>
<comment type="caution">
    <text evidence="2">The sequence shown here is derived from an EMBL/GenBank/DDBJ whole genome shotgun (WGS) entry which is preliminary data.</text>
</comment>
<dbReference type="Pfam" id="PF07610">
    <property type="entry name" value="DUF1573"/>
    <property type="match status" value="1"/>
</dbReference>
<dbReference type="InterPro" id="IPR013783">
    <property type="entry name" value="Ig-like_fold"/>
</dbReference>
<name>A0A2S7ILT0_9BACT</name>
<gene>
    <name evidence="2" type="ORF">C5O19_03135</name>
</gene>
<accession>A0A2S7ILT0</accession>